<evidence type="ECO:0000256" key="1">
    <source>
        <dbReference type="SAM" id="MobiDB-lite"/>
    </source>
</evidence>
<feature type="region of interest" description="Disordered" evidence="1">
    <location>
        <begin position="1"/>
        <end position="234"/>
    </location>
</feature>
<dbReference type="EMBL" id="CWKI01000010">
    <property type="protein sequence ID" value="CTR09524.1"/>
    <property type="molecule type" value="Genomic_DNA"/>
</dbReference>
<feature type="compositionally biased region" description="Pro residues" evidence="1">
    <location>
        <begin position="300"/>
        <end position="328"/>
    </location>
</feature>
<reference evidence="2 3" key="1">
    <citation type="submission" date="2015-07" db="EMBL/GenBank/DDBJ databases">
        <authorList>
            <person name="Cajimat M.N.B."/>
            <person name="Milazzo M.L."/>
            <person name="Fulhorst C.F."/>
        </authorList>
    </citation>
    <scope>NUCLEOTIDE SEQUENCE [LARGE SCALE GENOMIC DNA]</scope>
    <source>
        <strain evidence="2">Single colony</strain>
    </source>
</reference>
<organism evidence="2 3">
    <name type="scientific">Rhodotorula toruloides</name>
    <name type="common">Yeast</name>
    <name type="synonym">Rhodosporidium toruloides</name>
    <dbReference type="NCBI Taxonomy" id="5286"/>
    <lineage>
        <taxon>Eukaryota</taxon>
        <taxon>Fungi</taxon>
        <taxon>Dikarya</taxon>
        <taxon>Basidiomycota</taxon>
        <taxon>Pucciniomycotina</taxon>
        <taxon>Microbotryomycetes</taxon>
        <taxon>Sporidiobolales</taxon>
        <taxon>Sporidiobolaceae</taxon>
        <taxon>Rhodotorula</taxon>
    </lineage>
</organism>
<dbReference type="OMA" id="MWPEERA"/>
<dbReference type="Proteomes" id="UP000199069">
    <property type="component" value="Unassembled WGS sequence"/>
</dbReference>
<name>A0A0K3CIN4_RHOTO</name>
<feature type="compositionally biased region" description="Basic and acidic residues" evidence="1">
    <location>
        <begin position="59"/>
        <end position="100"/>
    </location>
</feature>
<evidence type="ECO:0000313" key="2">
    <source>
        <dbReference type="EMBL" id="CTR09524.1"/>
    </source>
</evidence>
<gene>
    <name evidence="2" type="primary">FGENESH: predicted gene_10.222</name>
    <name evidence="2" type="ORF">BN2166_0053850</name>
</gene>
<accession>A0A0K3CIN4</accession>
<proteinExistence type="predicted"/>
<feature type="compositionally biased region" description="Low complexity" evidence="1">
    <location>
        <begin position="170"/>
        <end position="180"/>
    </location>
</feature>
<feature type="compositionally biased region" description="Basic and acidic residues" evidence="1">
    <location>
        <begin position="202"/>
        <end position="215"/>
    </location>
</feature>
<feature type="compositionally biased region" description="Pro residues" evidence="1">
    <location>
        <begin position="156"/>
        <end position="169"/>
    </location>
</feature>
<protein>
    <submittedName>
        <fullName evidence="2">FGENESH: predicted gene_10.222 protein</fullName>
    </submittedName>
</protein>
<evidence type="ECO:0000313" key="3">
    <source>
        <dbReference type="Proteomes" id="UP000199069"/>
    </source>
</evidence>
<sequence length="328" mass="36091">MSYPFSYARTPASYSRRALAPPPGRRLISYASSPTPSPPPPPRKRPPPVLQTPRNGQRWPKDGWELLMREESEGGRRGREREMGGEMWPEERARAPERILEQPSFTLSPLPPVSYDTPPHMRRRQHSAHASDGPAHPPLRHKKGIVLRGSYREPLPRPPSSLPRRPPTPLRLDPALPPTASFAPPGLMSRPPVYHNGYRGGQYRDEAFVRGEQRGRPSQSAFAGSLGARVSASTSRQFTFGAGSTASFSFSASASRAPHRLDPPSHPRSPLPAFSPIQLQYTPTPSLSPSFPSPHDPELPHPPTFPPLRPSPSPHASPPRPSTPVRPG</sequence>
<feature type="region of interest" description="Disordered" evidence="1">
    <location>
        <begin position="248"/>
        <end position="328"/>
    </location>
</feature>
<keyword evidence="3" id="KW-1185">Reference proteome</keyword>
<dbReference type="AlphaFoldDB" id="A0A0K3CIN4"/>